<evidence type="ECO:0000256" key="3">
    <source>
        <dbReference type="ARBA" id="ARBA00022801"/>
    </source>
</evidence>
<dbReference type="SMART" id="SM00020">
    <property type="entry name" value="Tryp_SPc"/>
    <property type="match status" value="1"/>
</dbReference>
<dbReference type="Proteomes" id="UP000007646">
    <property type="component" value="Unassembled WGS sequence"/>
</dbReference>
<organism evidence="9 10">
    <name type="scientific">Loxodonta africana</name>
    <name type="common">African elephant</name>
    <dbReference type="NCBI Taxonomy" id="9785"/>
    <lineage>
        <taxon>Eukaryota</taxon>
        <taxon>Metazoa</taxon>
        <taxon>Chordata</taxon>
        <taxon>Craniata</taxon>
        <taxon>Vertebrata</taxon>
        <taxon>Euteleostomi</taxon>
        <taxon>Mammalia</taxon>
        <taxon>Eutheria</taxon>
        <taxon>Afrotheria</taxon>
        <taxon>Proboscidea</taxon>
        <taxon>Elephantidae</taxon>
        <taxon>Loxodonta</taxon>
    </lineage>
</organism>
<dbReference type="CDD" id="cd00190">
    <property type="entry name" value="Tryp_SPc"/>
    <property type="match status" value="1"/>
</dbReference>
<proteinExistence type="inferred from homology"/>
<dbReference type="AlphaFoldDB" id="G3TY69"/>
<keyword evidence="10" id="KW-1185">Reference proteome</keyword>
<dbReference type="PRINTS" id="PR00722">
    <property type="entry name" value="CHYMOTRYPSIN"/>
</dbReference>
<evidence type="ECO:0000313" key="9">
    <source>
        <dbReference type="Ensembl" id="ENSLAFP00000020527.1"/>
    </source>
</evidence>
<dbReference type="InterPro" id="IPR033116">
    <property type="entry name" value="TRYPSIN_SER"/>
</dbReference>
<dbReference type="MEROPS" id="S01.300"/>
<keyword evidence="5" id="KW-1015">Disulfide bond</keyword>
<dbReference type="PANTHER" id="PTHR24271">
    <property type="entry name" value="KALLIKREIN-RELATED"/>
    <property type="match status" value="1"/>
</dbReference>
<feature type="chain" id="PRO_5003455839" evidence="7">
    <location>
        <begin position="22"/>
        <end position="257"/>
    </location>
</feature>
<reference evidence="9" key="3">
    <citation type="submission" date="2025-09" db="UniProtKB">
        <authorList>
            <consortium name="Ensembl"/>
        </authorList>
    </citation>
    <scope>IDENTIFICATION</scope>
    <source>
        <strain evidence="9">Isolate ISIS603380</strain>
    </source>
</reference>
<keyword evidence="7" id="KW-0732">Signal</keyword>
<dbReference type="PANTHER" id="PTHR24271:SF45">
    <property type="entry name" value="KALLIKREIN-7"/>
    <property type="match status" value="1"/>
</dbReference>
<reference evidence="9" key="2">
    <citation type="submission" date="2025-08" db="UniProtKB">
        <authorList>
            <consortium name="Ensembl"/>
        </authorList>
    </citation>
    <scope>IDENTIFICATION</scope>
    <source>
        <strain evidence="9">Isolate ISIS603380</strain>
    </source>
</reference>
<evidence type="ECO:0000256" key="4">
    <source>
        <dbReference type="ARBA" id="ARBA00022825"/>
    </source>
</evidence>
<evidence type="ECO:0000256" key="1">
    <source>
        <dbReference type="ARBA" id="ARBA00009228"/>
    </source>
</evidence>
<dbReference type="PROSITE" id="PS00134">
    <property type="entry name" value="TRYPSIN_HIS"/>
    <property type="match status" value="1"/>
</dbReference>
<keyword evidence="3 6" id="KW-0378">Hydrolase</keyword>
<accession>G3TY69</accession>
<keyword evidence="2 6" id="KW-0645">Protease</keyword>
<dbReference type="GO" id="GO:0006508">
    <property type="term" value="P:proteolysis"/>
    <property type="evidence" value="ECO:0007669"/>
    <property type="project" value="UniProtKB-KW"/>
</dbReference>
<dbReference type="InterPro" id="IPR001254">
    <property type="entry name" value="Trypsin_dom"/>
</dbReference>
<name>G3TY69_LOXAF</name>
<evidence type="ECO:0000256" key="2">
    <source>
        <dbReference type="ARBA" id="ARBA00022670"/>
    </source>
</evidence>
<feature type="domain" description="Peptidase S1" evidence="8">
    <location>
        <begin position="32"/>
        <end position="254"/>
    </location>
</feature>
<evidence type="ECO:0000313" key="10">
    <source>
        <dbReference type="Proteomes" id="UP000007646"/>
    </source>
</evidence>
<feature type="signal peptide" evidence="7">
    <location>
        <begin position="1"/>
        <end position="21"/>
    </location>
</feature>
<dbReference type="GO" id="GO:0002803">
    <property type="term" value="P:positive regulation of antibacterial peptide production"/>
    <property type="evidence" value="ECO:0007669"/>
    <property type="project" value="TreeGrafter"/>
</dbReference>
<evidence type="ECO:0000256" key="5">
    <source>
        <dbReference type="ARBA" id="ARBA00023157"/>
    </source>
</evidence>
<gene>
    <name evidence="9" type="primary">KLK11</name>
</gene>
<sequence>MARSLLLPLLILLLSLALGAAEQKAQADGDRIIDGHPCPNHSQPSQVALLKGNQLHCGGVLLNKWWVLTAAHCMMNEYNVYMGSQVLNDRNAKKIRATKSIRHPGYSTQTHVNDIMLVKLRSPVKLSSSMKGVTLPSRCERPGTQCTVSGWGTTSSPNAAVKFPSELMCADVNLISHNDCSKIYKDLLGKSMLCAGIPGSKKNACNGDSGGPLMCKGTLQGLVSWGTFPCGQPNDPGVYTQVCDFVPWIKETMRKNR</sequence>
<dbReference type="GO" id="GO:0030141">
    <property type="term" value="C:secretory granule"/>
    <property type="evidence" value="ECO:0007669"/>
    <property type="project" value="TreeGrafter"/>
</dbReference>
<comment type="similarity">
    <text evidence="1">Belongs to the peptidase S1 family. Snake venom subfamily.</text>
</comment>
<dbReference type="GO" id="GO:0004252">
    <property type="term" value="F:serine-type endopeptidase activity"/>
    <property type="evidence" value="ECO:0007669"/>
    <property type="project" value="InterPro"/>
</dbReference>
<protein>
    <submittedName>
        <fullName evidence="9">Kallikrein-8-like</fullName>
    </submittedName>
</protein>
<evidence type="ECO:0000259" key="8">
    <source>
        <dbReference type="PROSITE" id="PS50240"/>
    </source>
</evidence>
<dbReference type="InterPro" id="IPR018114">
    <property type="entry name" value="TRYPSIN_HIS"/>
</dbReference>
<dbReference type="InterPro" id="IPR001314">
    <property type="entry name" value="Peptidase_S1A"/>
</dbReference>
<dbReference type="PROSITE" id="PS00135">
    <property type="entry name" value="TRYPSIN_SER"/>
    <property type="match status" value="1"/>
</dbReference>
<dbReference type="Gene3D" id="2.40.10.10">
    <property type="entry name" value="Trypsin-like serine proteases"/>
    <property type="match status" value="2"/>
</dbReference>
<keyword evidence="4 6" id="KW-0720">Serine protease</keyword>
<dbReference type="FunFam" id="2.40.10.10:FF:000021">
    <property type="entry name" value="Kallikrein 1"/>
    <property type="match status" value="1"/>
</dbReference>
<dbReference type="InterPro" id="IPR043504">
    <property type="entry name" value="Peptidase_S1_PA_chymotrypsin"/>
</dbReference>
<dbReference type="Ensembl" id="ENSLAFT00000029197.1">
    <property type="protein sequence ID" value="ENSLAFP00000020527.1"/>
    <property type="gene ID" value="ENSLAFG00000007611.3"/>
</dbReference>
<dbReference type="GeneTree" id="ENSGT01020000230389"/>
<dbReference type="SUPFAM" id="SSF50494">
    <property type="entry name" value="Trypsin-like serine proteases"/>
    <property type="match status" value="1"/>
</dbReference>
<dbReference type="InterPro" id="IPR009003">
    <property type="entry name" value="Peptidase_S1_PA"/>
</dbReference>
<dbReference type="Pfam" id="PF00089">
    <property type="entry name" value="Trypsin"/>
    <property type="match status" value="1"/>
</dbReference>
<dbReference type="FunFam" id="2.40.10.10:FF:000010">
    <property type="entry name" value="Kallikrein related peptidase 11"/>
    <property type="match status" value="1"/>
</dbReference>
<evidence type="ECO:0000256" key="7">
    <source>
        <dbReference type="SAM" id="SignalP"/>
    </source>
</evidence>
<dbReference type="PROSITE" id="PS50240">
    <property type="entry name" value="TRYPSIN_DOM"/>
    <property type="match status" value="1"/>
</dbReference>
<evidence type="ECO:0000256" key="6">
    <source>
        <dbReference type="RuleBase" id="RU363034"/>
    </source>
</evidence>
<reference evidence="9 10" key="1">
    <citation type="submission" date="2009-06" db="EMBL/GenBank/DDBJ databases">
        <title>The Genome Sequence of Loxodonta africana (African elephant).</title>
        <authorList>
            <person name="Di Palma F."/>
            <person name="Heiman D."/>
            <person name="Young S."/>
            <person name="Johnson J."/>
            <person name="Lander E.S."/>
            <person name="Lindblad-Toh K."/>
        </authorList>
    </citation>
    <scope>NUCLEOTIDE SEQUENCE [LARGE SCALE GENOMIC DNA]</scope>
    <source>
        <strain evidence="9 10">Isolate ISIS603380</strain>
    </source>
</reference>